<keyword evidence="2" id="KW-1185">Reference proteome</keyword>
<dbReference type="OrthoDB" id="5120072at2"/>
<dbReference type="AlphaFoldDB" id="A0A1X7N2Z6"/>
<dbReference type="RefSeq" id="WP_085475124.1">
    <property type="nucleotide sequence ID" value="NZ_FXBM01000001.1"/>
</dbReference>
<evidence type="ECO:0000313" key="1">
    <source>
        <dbReference type="EMBL" id="SMH31740.1"/>
    </source>
</evidence>
<protein>
    <submittedName>
        <fullName evidence="1">Uncharacterized protein</fullName>
    </submittedName>
</protein>
<dbReference type="EMBL" id="FXBM01000001">
    <property type="protein sequence ID" value="SMH31740.1"/>
    <property type="molecule type" value="Genomic_DNA"/>
</dbReference>
<dbReference type="Proteomes" id="UP000193711">
    <property type="component" value="Unassembled WGS sequence"/>
</dbReference>
<reference evidence="2" key="1">
    <citation type="submission" date="2017-04" db="EMBL/GenBank/DDBJ databases">
        <authorList>
            <person name="Varghese N."/>
            <person name="Submissions S."/>
        </authorList>
    </citation>
    <scope>NUCLEOTIDE SEQUENCE [LARGE SCALE GENOMIC DNA]</scope>
    <source>
        <strain evidence="2">VKM Ac-2121</strain>
    </source>
</reference>
<name>A0A1X7N2Z6_9MICO</name>
<sequence>MSPRVGSRTAVTLRLVRWHRTDDGWASEIVQGRLLDHHGGVWRLLVGDDPRDFADDVWSPCHE</sequence>
<proteinExistence type="predicted"/>
<evidence type="ECO:0000313" key="2">
    <source>
        <dbReference type="Proteomes" id="UP000193711"/>
    </source>
</evidence>
<gene>
    <name evidence="1" type="ORF">SAMN06295885_0630</name>
</gene>
<organism evidence="1 2">
    <name type="scientific">Rathayibacter oskolensis</name>
    <dbReference type="NCBI Taxonomy" id="1891671"/>
    <lineage>
        <taxon>Bacteria</taxon>
        <taxon>Bacillati</taxon>
        <taxon>Actinomycetota</taxon>
        <taxon>Actinomycetes</taxon>
        <taxon>Micrococcales</taxon>
        <taxon>Microbacteriaceae</taxon>
        <taxon>Rathayibacter</taxon>
    </lineage>
</organism>
<accession>A0A1X7N2Z6</accession>